<comment type="function">
    <text evidence="9 11">Catalyzes the attachment of valine to tRNA(Val). As ValRS can inadvertently accommodate and process structurally similar amino acids such as threonine, to avoid such errors, it has a 'posttransfer' editing activity that hydrolyzes mischarged Thr-tRNA(Val) in a tRNA-dependent manner.</text>
</comment>
<keyword evidence="3 11" id="KW-0436">Ligase</keyword>
<protein>
    <recommendedName>
        <fullName evidence="11">Valine--tRNA ligase</fullName>
        <ecNumber evidence="11">6.1.1.9</ecNumber>
    </recommendedName>
    <alternativeName>
        <fullName evidence="11">Valyl-tRNA synthetase</fullName>
        <shortName evidence="11">ValRS</shortName>
    </alternativeName>
</protein>
<dbReference type="GO" id="GO:0004832">
    <property type="term" value="F:valine-tRNA ligase activity"/>
    <property type="evidence" value="ECO:0007669"/>
    <property type="project" value="UniProtKB-UniRule"/>
</dbReference>
<dbReference type="SUPFAM" id="SSF47323">
    <property type="entry name" value="Anticodon-binding domain of a subclass of class I aminoacyl-tRNA synthetases"/>
    <property type="match status" value="1"/>
</dbReference>
<evidence type="ECO:0000256" key="3">
    <source>
        <dbReference type="ARBA" id="ARBA00022598"/>
    </source>
</evidence>
<name>A0A832V8M9_9ARCH</name>
<dbReference type="Gene3D" id="3.40.50.620">
    <property type="entry name" value="HUPs"/>
    <property type="match status" value="2"/>
</dbReference>
<dbReference type="InterPro" id="IPR002300">
    <property type="entry name" value="aa-tRNA-synth_Ia"/>
</dbReference>
<dbReference type="CDD" id="cd00817">
    <property type="entry name" value="ValRS_core"/>
    <property type="match status" value="1"/>
</dbReference>
<dbReference type="NCBIfam" id="NF009687">
    <property type="entry name" value="PRK13208.1"/>
    <property type="match status" value="1"/>
</dbReference>
<sequence>MAEKKIYDPKEAEQRLQEFWDSAKIYKFDPKSKKPIFSIDTPPPTVSGEMHIGHTFSYSQMDFIARYKRMRGYNLFYPFGTDDNGIATNLLVEKIKGVKAEKIGREKFIKMCLKVLEDLRPKYIQDWKKIGMSCDWSLFYSTIDEHSRRISQKSFIDLYLAGHEYRKEAPITWCPKCTMAVSQVEMDDKDFESTFSDIIFKLEDGSDLVISTTRPELLSSCVSIFIHPDDKKSKKLLGKKVIVPLFNQEVEIREDSRVDPDKGTGIVMCCTFGDLTDIEWYLAHNLELIESIGKDGKMTESAGKYAGMKIDEARKAILSDLKASKLIKSQKEITHSVNTHERCGTTIEIINSVQWFIKYLHLKDKFIEIGNQLNWTPEFMKNRYDNWVGGLQWDWCISRQRYFGVPIPVWYCTDCEEILLPDEKDLPIDPLKDSPKKPCKCGSKNFIPEKDTLDTWATSSLTPQLAIGLHPKLKDKLFPMDLRPQAHDIIAFWLFNTVVKSHFHEDSLPWKDVTISGWALDPRGRKMSKSRGNVIRPQDMIEKYSADAIRFWAAGSKLGDDMPFQEKDLVTGVKFVNKMWNATKFSNMHLEDYKEGRKTTRVLDKWLLSKLAKLVKESTESFDVYAYSKAKSAVESFYLATFCDNYLEIAKDRLYNPDKYGKDERTGAQYTLREASIQCIKMMAPFMPHITEELYQIFFKKGGSPSIHLESWPEFDKSLIDEKSEKTGDFLVSIVAAVRQYKQGKGLSLGTEIRKLIIDCDEKLLKPILLDLQGASRALSVETGKGSGDSINLSDGTEVWIEE</sequence>
<comment type="similarity">
    <text evidence="10 11">Belongs to the class-I aminoacyl-tRNA synthetase family. ValS type 2 subfamily.</text>
</comment>
<dbReference type="InterPro" id="IPR009008">
    <property type="entry name" value="Val/Leu/Ile-tRNA-synth_edit"/>
</dbReference>
<evidence type="ECO:0000256" key="5">
    <source>
        <dbReference type="ARBA" id="ARBA00022840"/>
    </source>
</evidence>
<accession>A0A832V8M9</accession>
<feature type="domain" description="Aminoacyl-tRNA synthetase class Ia" evidence="12">
    <location>
        <begin position="16"/>
        <end position="563"/>
    </location>
</feature>
<dbReference type="HAMAP" id="MF_02005">
    <property type="entry name" value="Val_tRNA_synth_type2"/>
    <property type="match status" value="1"/>
</dbReference>
<evidence type="ECO:0000256" key="8">
    <source>
        <dbReference type="ARBA" id="ARBA00047552"/>
    </source>
</evidence>
<dbReference type="Gene3D" id="1.10.730.10">
    <property type="entry name" value="Isoleucyl-tRNA Synthetase, Domain 1"/>
    <property type="match status" value="1"/>
</dbReference>
<evidence type="ECO:0000256" key="4">
    <source>
        <dbReference type="ARBA" id="ARBA00022741"/>
    </source>
</evidence>
<dbReference type="InterPro" id="IPR001412">
    <property type="entry name" value="aa-tRNA-synth_I_CS"/>
</dbReference>
<dbReference type="InterPro" id="IPR013155">
    <property type="entry name" value="M/V/L/I-tRNA-synth_anticd-bd"/>
</dbReference>
<dbReference type="Proteomes" id="UP000604391">
    <property type="component" value="Unassembled WGS sequence"/>
</dbReference>
<comment type="caution">
    <text evidence="14">The sequence shown here is derived from an EMBL/GenBank/DDBJ whole genome shotgun (WGS) entry which is preliminary data.</text>
</comment>
<evidence type="ECO:0000256" key="2">
    <source>
        <dbReference type="ARBA" id="ARBA00022490"/>
    </source>
</evidence>
<evidence type="ECO:0000256" key="10">
    <source>
        <dbReference type="ARBA" id="ARBA00061452"/>
    </source>
</evidence>
<feature type="domain" description="Methionyl/Valyl/Leucyl/Isoleucyl-tRNA synthetase anticodon-binding" evidence="13">
    <location>
        <begin position="604"/>
        <end position="755"/>
    </location>
</feature>
<evidence type="ECO:0000256" key="6">
    <source>
        <dbReference type="ARBA" id="ARBA00022917"/>
    </source>
</evidence>
<dbReference type="CDD" id="cd07962">
    <property type="entry name" value="Anticodon_Ia_Val"/>
    <property type="match status" value="1"/>
</dbReference>
<gene>
    <name evidence="11" type="primary">valS</name>
    <name evidence="14" type="ORF">H1011_02350</name>
</gene>
<dbReference type="FunFam" id="3.40.50.620:FF:000192">
    <property type="entry name" value="Valine--tRNA ligase"/>
    <property type="match status" value="1"/>
</dbReference>
<dbReference type="Pfam" id="PF00133">
    <property type="entry name" value="tRNA-synt_1"/>
    <property type="match status" value="1"/>
</dbReference>
<dbReference type="NCBIfam" id="TIGR00422">
    <property type="entry name" value="valS"/>
    <property type="match status" value="1"/>
</dbReference>
<dbReference type="GO" id="GO:0005524">
    <property type="term" value="F:ATP binding"/>
    <property type="evidence" value="ECO:0007669"/>
    <property type="project" value="UniProtKB-UniRule"/>
</dbReference>
<evidence type="ECO:0000256" key="1">
    <source>
        <dbReference type="ARBA" id="ARBA00004496"/>
    </source>
</evidence>
<organism evidence="14 15">
    <name type="scientific">Candidatus Undinarchaeum marinum</name>
    <dbReference type="NCBI Taxonomy" id="2756141"/>
    <lineage>
        <taxon>Archaea</taxon>
        <taxon>Candidatus Undinarchaeota</taxon>
        <taxon>Candidatus Undinarchaeia</taxon>
        <taxon>Candidatus Undinarchaeales</taxon>
        <taxon>Candidatus Undinarchaeaceae</taxon>
        <taxon>Candidatus Undinarchaeum</taxon>
    </lineage>
</organism>
<dbReference type="PANTHER" id="PTHR11946">
    <property type="entry name" value="VALYL-TRNA SYNTHETASES"/>
    <property type="match status" value="1"/>
</dbReference>
<evidence type="ECO:0000259" key="13">
    <source>
        <dbReference type="Pfam" id="PF08264"/>
    </source>
</evidence>
<evidence type="ECO:0000313" key="15">
    <source>
        <dbReference type="Proteomes" id="UP000604391"/>
    </source>
</evidence>
<evidence type="ECO:0000256" key="9">
    <source>
        <dbReference type="ARBA" id="ARBA00055630"/>
    </source>
</evidence>
<keyword evidence="7 11" id="KW-0030">Aminoacyl-tRNA synthetase</keyword>
<reference evidence="14 15" key="1">
    <citation type="journal article" name="Nat. Commun.">
        <title>Undinarchaeota illuminate DPANN phylogeny and the impact of gene transfer on archaeal evolution.</title>
        <authorList>
            <person name="Dombrowski N."/>
            <person name="Williams T.A."/>
            <person name="Sun J."/>
            <person name="Woodcroft B.J."/>
            <person name="Lee J.H."/>
            <person name="Minh B.Q."/>
            <person name="Rinke C."/>
            <person name="Spang A."/>
        </authorList>
    </citation>
    <scope>NUCLEOTIDE SEQUENCE [LARGE SCALE GENOMIC DNA]</scope>
    <source>
        <strain evidence="14">MAG_bin17</strain>
    </source>
</reference>
<dbReference type="PROSITE" id="PS00178">
    <property type="entry name" value="AA_TRNA_LIGASE_I"/>
    <property type="match status" value="1"/>
</dbReference>
<evidence type="ECO:0000256" key="11">
    <source>
        <dbReference type="HAMAP-Rule" id="MF_02005"/>
    </source>
</evidence>
<feature type="binding site" evidence="11">
    <location>
        <position position="529"/>
    </location>
    <ligand>
        <name>ATP</name>
        <dbReference type="ChEBI" id="CHEBI:30616"/>
    </ligand>
</feature>
<dbReference type="InterPro" id="IPR009080">
    <property type="entry name" value="tRNAsynth_Ia_anticodon-bd"/>
</dbReference>
<dbReference type="InterPro" id="IPR014729">
    <property type="entry name" value="Rossmann-like_a/b/a_fold"/>
</dbReference>
<dbReference type="GO" id="GO:0002161">
    <property type="term" value="F:aminoacyl-tRNA deacylase activity"/>
    <property type="evidence" value="ECO:0007669"/>
    <property type="project" value="InterPro"/>
</dbReference>
<evidence type="ECO:0000259" key="12">
    <source>
        <dbReference type="Pfam" id="PF00133"/>
    </source>
</evidence>
<dbReference type="EC" id="6.1.1.9" evidence="11"/>
<feature type="short sequence motif" description="'KMSKS' region" evidence="11">
    <location>
        <begin position="526"/>
        <end position="530"/>
    </location>
</feature>
<evidence type="ECO:0000313" key="14">
    <source>
        <dbReference type="EMBL" id="HIJ99640.1"/>
    </source>
</evidence>
<dbReference type="PRINTS" id="PR00986">
    <property type="entry name" value="TRNASYNTHVAL"/>
</dbReference>
<keyword evidence="5 11" id="KW-0067">ATP-binding</keyword>
<comment type="catalytic activity">
    <reaction evidence="8 11">
        <text>tRNA(Val) + L-valine + ATP = L-valyl-tRNA(Val) + AMP + diphosphate</text>
        <dbReference type="Rhea" id="RHEA:10704"/>
        <dbReference type="Rhea" id="RHEA-COMP:9672"/>
        <dbReference type="Rhea" id="RHEA-COMP:9708"/>
        <dbReference type="ChEBI" id="CHEBI:30616"/>
        <dbReference type="ChEBI" id="CHEBI:33019"/>
        <dbReference type="ChEBI" id="CHEBI:57762"/>
        <dbReference type="ChEBI" id="CHEBI:78442"/>
        <dbReference type="ChEBI" id="CHEBI:78537"/>
        <dbReference type="ChEBI" id="CHEBI:456215"/>
        <dbReference type="EC" id="6.1.1.9"/>
    </reaction>
</comment>
<evidence type="ECO:0000256" key="7">
    <source>
        <dbReference type="ARBA" id="ARBA00023146"/>
    </source>
</evidence>
<dbReference type="GO" id="GO:0006438">
    <property type="term" value="P:valyl-tRNA aminoacylation"/>
    <property type="evidence" value="ECO:0007669"/>
    <property type="project" value="UniProtKB-UniRule"/>
</dbReference>
<keyword evidence="6 11" id="KW-0648">Protein biosynthesis</keyword>
<proteinExistence type="inferred from homology"/>
<dbReference type="InterPro" id="IPR033705">
    <property type="entry name" value="Anticodon_Ia_Val"/>
</dbReference>
<dbReference type="EMBL" id="DVAD01000014">
    <property type="protein sequence ID" value="HIJ99640.1"/>
    <property type="molecule type" value="Genomic_DNA"/>
</dbReference>
<feature type="short sequence motif" description="'HIGH' region" evidence="11">
    <location>
        <begin position="44"/>
        <end position="54"/>
    </location>
</feature>
<dbReference type="Pfam" id="PF08264">
    <property type="entry name" value="Anticodon_1"/>
    <property type="match status" value="1"/>
</dbReference>
<dbReference type="InterPro" id="IPR022874">
    <property type="entry name" value="Valine-tRNA_ligase_type_2"/>
</dbReference>
<dbReference type="PANTHER" id="PTHR11946:SF93">
    <property type="entry name" value="VALINE--TRNA LIGASE, CHLOROPLASTIC_MITOCHONDRIAL 2"/>
    <property type="match status" value="1"/>
</dbReference>
<dbReference type="SUPFAM" id="SSF50677">
    <property type="entry name" value="ValRS/IleRS/LeuRS editing domain"/>
    <property type="match status" value="1"/>
</dbReference>
<dbReference type="SUPFAM" id="SSF52374">
    <property type="entry name" value="Nucleotidylyl transferase"/>
    <property type="match status" value="1"/>
</dbReference>
<comment type="domain">
    <text evidence="11">ValRS has two distinct active sites: one for aminoacylation and one for editing. The misactivated threonine is translocated from the active site to the editing site.</text>
</comment>
<dbReference type="GO" id="GO:0005829">
    <property type="term" value="C:cytosol"/>
    <property type="evidence" value="ECO:0007669"/>
    <property type="project" value="TreeGrafter"/>
</dbReference>
<dbReference type="AlphaFoldDB" id="A0A832V8M9"/>
<keyword evidence="15" id="KW-1185">Reference proteome</keyword>
<keyword evidence="4 11" id="KW-0547">Nucleotide-binding</keyword>
<dbReference type="InterPro" id="IPR002303">
    <property type="entry name" value="Valyl-tRNA_ligase"/>
</dbReference>
<comment type="subcellular location">
    <subcellularLocation>
        <location evidence="1 11">Cytoplasm</location>
    </subcellularLocation>
</comment>
<keyword evidence="2 11" id="KW-0963">Cytoplasm</keyword>